<protein>
    <submittedName>
        <fullName evidence="3">Transthyretin-like family protein</fullName>
    </submittedName>
</protein>
<organism evidence="2 3">
    <name type="scientific">Panagrolaimus superbus</name>
    <dbReference type="NCBI Taxonomy" id="310955"/>
    <lineage>
        <taxon>Eukaryota</taxon>
        <taxon>Metazoa</taxon>
        <taxon>Ecdysozoa</taxon>
        <taxon>Nematoda</taxon>
        <taxon>Chromadorea</taxon>
        <taxon>Rhabditida</taxon>
        <taxon>Tylenchina</taxon>
        <taxon>Panagrolaimomorpha</taxon>
        <taxon>Panagrolaimoidea</taxon>
        <taxon>Panagrolaimidae</taxon>
        <taxon>Panagrolaimus</taxon>
    </lineage>
</organism>
<evidence type="ECO:0000256" key="1">
    <source>
        <dbReference type="SAM" id="SignalP"/>
    </source>
</evidence>
<sequence>MNFLLITFFVAAILSFVICDPEYTSFEPADYVFHGRIRCGARRAPILSSAYARLMEFDPISAHDDVQTSRIGKDGNFTVRALKHMTDPPTHQWELFLQFHHPCDFGNGYDQGAIYASGFVKADLSLTGYETVYTIEDKDFFCSKCVSVYGY</sequence>
<feature type="signal peptide" evidence="1">
    <location>
        <begin position="1"/>
        <end position="19"/>
    </location>
</feature>
<proteinExistence type="predicted"/>
<keyword evidence="1" id="KW-0732">Signal</keyword>
<feature type="chain" id="PRO_5037800748" evidence="1">
    <location>
        <begin position="20"/>
        <end position="151"/>
    </location>
</feature>
<dbReference type="AlphaFoldDB" id="A0A914Z6X2"/>
<evidence type="ECO:0000313" key="3">
    <source>
        <dbReference type="WBParaSite" id="PSU_v2.g7656.t1"/>
    </source>
</evidence>
<dbReference type="Proteomes" id="UP000887577">
    <property type="component" value="Unplaced"/>
</dbReference>
<keyword evidence="2" id="KW-1185">Reference proteome</keyword>
<name>A0A914Z6X2_9BILA</name>
<reference evidence="3" key="1">
    <citation type="submission" date="2022-11" db="UniProtKB">
        <authorList>
            <consortium name="WormBaseParasite"/>
        </authorList>
    </citation>
    <scope>IDENTIFICATION</scope>
</reference>
<dbReference type="WBParaSite" id="PSU_v2.g7656.t1">
    <property type="protein sequence ID" value="PSU_v2.g7656.t1"/>
    <property type="gene ID" value="PSU_v2.g7656"/>
</dbReference>
<accession>A0A914Z6X2</accession>
<evidence type="ECO:0000313" key="2">
    <source>
        <dbReference type="Proteomes" id="UP000887577"/>
    </source>
</evidence>